<accession>A0A5P1I6A0</accession>
<evidence type="ECO:0000313" key="1">
    <source>
        <dbReference type="EMBL" id="QBK17988.1"/>
    </source>
</evidence>
<dbReference type="RefSeq" id="WP_033845660.1">
    <property type="nucleotide sequence ID" value="NZ_MK323041.1"/>
</dbReference>
<organism evidence="1">
    <name type="scientific">Acinetobacter seifertii</name>
    <dbReference type="NCBI Taxonomy" id="1530123"/>
    <lineage>
        <taxon>Bacteria</taxon>
        <taxon>Pseudomonadati</taxon>
        <taxon>Pseudomonadota</taxon>
        <taxon>Gammaproteobacteria</taxon>
        <taxon>Moraxellales</taxon>
        <taxon>Moraxellaceae</taxon>
        <taxon>Acinetobacter</taxon>
        <taxon>Acinetobacter calcoaceticus/baumannii complex</taxon>
    </lineage>
</organism>
<keyword evidence="1" id="KW-0614">Plasmid</keyword>
<sequence length="118" mass="13689">MNILDFFGKKKGSNFTQILNSLRVKNGIVSISVSGFTHTFEVKNCRFTDENSYFDIENAQTVISPISIDSSDVIYFTYTKKMDGMNEYVNTRFTLDNSNDYKKLNQKFVSDFYKVKNQ</sequence>
<reference evidence="1" key="1">
    <citation type="submission" date="2018-12" db="EMBL/GenBank/DDBJ databases">
        <authorList>
            <person name="Matos A.P."/>
            <person name="Cayo R."/>
            <person name="Almeida L.G.P."/>
            <person name="Streling A.P."/>
            <person name="Nodari C.S."/>
            <person name="Martins W.M.B.S."/>
            <person name="Narciso A.C."/>
            <person name="Silva R.M."/>
            <person name="Vasconcelos A.T.R."/>
            <person name="Gales A.C."/>
        </authorList>
    </citation>
    <scope>NUCLEOTIDE SEQUENCE</scope>
    <source>
        <strain evidence="1">Asp-1069</strain>
        <plasmid evidence="1">pAs1069_b</plasmid>
    </source>
</reference>
<protein>
    <submittedName>
        <fullName evidence="1">Uncharacterized protein</fullName>
    </submittedName>
</protein>
<gene>
    <name evidence="1" type="ORF">ASP1069_00114</name>
</gene>
<geneLocation type="plasmid" evidence="1">
    <name>pAs1069_b</name>
</geneLocation>
<dbReference type="AlphaFoldDB" id="A0A5P1I6A0"/>
<proteinExistence type="predicted"/>
<name>A0A5P1I6A0_9GAMM</name>
<dbReference type="EMBL" id="MK323041">
    <property type="protein sequence ID" value="QBK17988.1"/>
    <property type="molecule type" value="Genomic_DNA"/>
</dbReference>